<dbReference type="SUPFAM" id="SSF103473">
    <property type="entry name" value="MFS general substrate transporter"/>
    <property type="match status" value="1"/>
</dbReference>
<feature type="transmembrane region" description="Helical" evidence="4">
    <location>
        <begin position="63"/>
        <end position="80"/>
    </location>
</feature>
<gene>
    <name evidence="6" type="ORF">A6768_08215</name>
</gene>
<evidence type="ECO:0000256" key="4">
    <source>
        <dbReference type="SAM" id="Phobius"/>
    </source>
</evidence>
<evidence type="ECO:0000256" key="2">
    <source>
        <dbReference type="ARBA" id="ARBA00022989"/>
    </source>
</evidence>
<dbReference type="PANTHER" id="PTHR42910">
    <property type="entry name" value="TRANSPORTER SCO4007-RELATED"/>
    <property type="match status" value="1"/>
</dbReference>
<dbReference type="GeneID" id="57776817"/>
<keyword evidence="2 4" id="KW-1133">Transmembrane helix</keyword>
<evidence type="ECO:0000256" key="1">
    <source>
        <dbReference type="ARBA" id="ARBA00022692"/>
    </source>
</evidence>
<feature type="transmembrane region" description="Helical" evidence="4">
    <location>
        <begin position="352"/>
        <end position="370"/>
    </location>
</feature>
<dbReference type="PANTHER" id="PTHR42910:SF1">
    <property type="entry name" value="MAJOR FACILITATOR SUPERFAMILY (MFS) PROFILE DOMAIN-CONTAINING PROTEIN"/>
    <property type="match status" value="1"/>
</dbReference>
<feature type="transmembrane region" description="Helical" evidence="4">
    <location>
        <begin position="263"/>
        <end position="281"/>
    </location>
</feature>
<dbReference type="AlphaFoldDB" id="A0A291MY25"/>
<feature type="transmembrane region" description="Helical" evidence="4">
    <location>
        <begin position="179"/>
        <end position="195"/>
    </location>
</feature>
<feature type="transmembrane region" description="Helical" evidence="4">
    <location>
        <begin position="115"/>
        <end position="136"/>
    </location>
</feature>
<dbReference type="CDD" id="cd17324">
    <property type="entry name" value="MFS_NepI_like"/>
    <property type="match status" value="1"/>
</dbReference>
<accession>A0A291MY25</accession>
<reference evidence="6 7" key="1">
    <citation type="submission" date="2017-10" db="EMBL/GenBank/DDBJ databases">
        <title>Sphingobium yanoikuyae S72.</title>
        <authorList>
            <person name="Sanchez E."/>
            <person name="Bustos P."/>
            <person name="Mendoza P."/>
            <person name="Guo X."/>
            <person name="Mendoza A."/>
        </authorList>
    </citation>
    <scope>NUCLEOTIDE SEQUENCE [LARGE SCALE GENOMIC DNA]</scope>
    <source>
        <strain evidence="6 7">S72</strain>
    </source>
</reference>
<feature type="transmembrane region" description="Helical" evidence="4">
    <location>
        <begin position="317"/>
        <end position="340"/>
    </location>
</feature>
<dbReference type="InterPro" id="IPR036259">
    <property type="entry name" value="MFS_trans_sf"/>
</dbReference>
<dbReference type="EMBL" id="CP023741">
    <property type="protein sequence ID" value="ATI79992.1"/>
    <property type="molecule type" value="Genomic_DNA"/>
</dbReference>
<dbReference type="KEGG" id="sya:A6768_08215"/>
<dbReference type="InterPro" id="IPR020846">
    <property type="entry name" value="MFS_dom"/>
</dbReference>
<dbReference type="Proteomes" id="UP000219422">
    <property type="component" value="Chromosome"/>
</dbReference>
<proteinExistence type="predicted"/>
<feature type="transmembrane region" description="Helical" evidence="4">
    <location>
        <begin position="232"/>
        <end position="251"/>
    </location>
</feature>
<keyword evidence="3 4" id="KW-0472">Membrane</keyword>
<evidence type="ECO:0000259" key="5">
    <source>
        <dbReference type="PROSITE" id="PS50850"/>
    </source>
</evidence>
<feature type="transmembrane region" description="Helical" evidence="4">
    <location>
        <begin position="293"/>
        <end position="311"/>
    </location>
</feature>
<dbReference type="Gene3D" id="1.20.1250.20">
    <property type="entry name" value="MFS general substrate transporter like domains"/>
    <property type="match status" value="1"/>
</dbReference>
<dbReference type="GO" id="GO:0022857">
    <property type="term" value="F:transmembrane transporter activity"/>
    <property type="evidence" value="ECO:0007669"/>
    <property type="project" value="InterPro"/>
</dbReference>
<dbReference type="PROSITE" id="PS50850">
    <property type="entry name" value="MFS"/>
    <property type="match status" value="1"/>
</dbReference>
<dbReference type="RefSeq" id="WP_097383244.1">
    <property type="nucleotide sequence ID" value="NZ_CP023741.1"/>
</dbReference>
<sequence length="404" mass="42290">MTAASSTAGGVGSAPSSAAGGLGGAVLALIGITCAVCVANNYYSQPLLIDIARDLGMPRSLSGLVPTITQIGIAAGMMFLLPLGDRIDNRRIVVTLLMVQSLAMTTMAATTDRALFMVACLIAGLCGIVTYLLPAYATRLVPAERRGAVTGTLATGILTGIMLGRSIAGIAGYEVGWRAVYAVAALVTFMMAAAIKRSMPRTPGLRDERYAVLLGSLWTLVRENRLLRRTTLMQAMAFGGFNALWVGLTLHLQQPPFDLDTRAIGTLALVAVTSAMAAPVLGRLADRMPMERAVRMSFVIAALGWIALLFLPHSYFGIIAGMVLVGISAIGTDVTLRTALYGLSPDIRMRLNAVYSAGTFIGGGILSFVTPVIWTHFGWGAVAMMGLGASVLPIVIPGGKTDGR</sequence>
<feature type="transmembrane region" description="Helical" evidence="4">
    <location>
        <begin position="148"/>
        <end position="173"/>
    </location>
</feature>
<protein>
    <recommendedName>
        <fullName evidence="5">Major facilitator superfamily (MFS) profile domain-containing protein</fullName>
    </recommendedName>
</protein>
<evidence type="ECO:0000313" key="7">
    <source>
        <dbReference type="Proteomes" id="UP000219422"/>
    </source>
</evidence>
<dbReference type="Pfam" id="PF07690">
    <property type="entry name" value="MFS_1"/>
    <property type="match status" value="1"/>
</dbReference>
<evidence type="ECO:0000313" key="6">
    <source>
        <dbReference type="EMBL" id="ATI79992.1"/>
    </source>
</evidence>
<feature type="transmembrane region" description="Helical" evidence="4">
    <location>
        <begin position="21"/>
        <end position="43"/>
    </location>
</feature>
<name>A0A291MY25_SPHYA</name>
<dbReference type="InterPro" id="IPR011701">
    <property type="entry name" value="MFS"/>
</dbReference>
<feature type="transmembrane region" description="Helical" evidence="4">
    <location>
        <begin position="376"/>
        <end position="396"/>
    </location>
</feature>
<keyword evidence="1 4" id="KW-0812">Transmembrane</keyword>
<organism evidence="6 7">
    <name type="scientific">Sphingobium yanoikuyae</name>
    <name type="common">Sphingomonas yanoikuyae</name>
    <dbReference type="NCBI Taxonomy" id="13690"/>
    <lineage>
        <taxon>Bacteria</taxon>
        <taxon>Pseudomonadati</taxon>
        <taxon>Pseudomonadota</taxon>
        <taxon>Alphaproteobacteria</taxon>
        <taxon>Sphingomonadales</taxon>
        <taxon>Sphingomonadaceae</taxon>
        <taxon>Sphingobium</taxon>
    </lineage>
</organism>
<evidence type="ECO:0000256" key="3">
    <source>
        <dbReference type="ARBA" id="ARBA00023136"/>
    </source>
</evidence>
<feature type="domain" description="Major facilitator superfamily (MFS) profile" evidence="5">
    <location>
        <begin position="26"/>
        <end position="404"/>
    </location>
</feature>